<keyword evidence="3" id="KW-0970">Cilium biogenesis/degradation</keyword>
<evidence type="ECO:0000256" key="2">
    <source>
        <dbReference type="ARBA" id="ARBA00022729"/>
    </source>
</evidence>
<dbReference type="EMBL" id="JAFCIX010000093">
    <property type="protein sequence ID" value="KAH6598913.1"/>
    <property type="molecule type" value="Genomic_DNA"/>
</dbReference>
<protein>
    <recommendedName>
        <fullName evidence="10">Tectonic domain-containing protein</fullName>
    </recommendedName>
</protein>
<evidence type="ECO:0000259" key="6">
    <source>
        <dbReference type="Pfam" id="PF07773"/>
    </source>
</evidence>
<evidence type="ECO:0000256" key="1">
    <source>
        <dbReference type="ARBA" id="ARBA00007633"/>
    </source>
</evidence>
<name>A0ABQ8FIV4_9FUNG</name>
<gene>
    <name evidence="8" type="ORF">BASA50_003419</name>
</gene>
<dbReference type="InterPro" id="IPR057724">
    <property type="entry name" value="TCTN1-3_N"/>
</dbReference>
<evidence type="ECO:0008006" key="10">
    <source>
        <dbReference type="Google" id="ProtNLM"/>
    </source>
</evidence>
<dbReference type="InterPro" id="IPR011677">
    <property type="entry name" value="TCTN1-3_dom"/>
</dbReference>
<evidence type="ECO:0000313" key="8">
    <source>
        <dbReference type="EMBL" id="KAH6598913.1"/>
    </source>
</evidence>
<comment type="similarity">
    <text evidence="1">Belongs to the tectonic family.</text>
</comment>
<feature type="domain" description="Tectonic-1-3 N-terminal" evidence="7">
    <location>
        <begin position="58"/>
        <end position="147"/>
    </location>
</feature>
<evidence type="ECO:0000256" key="5">
    <source>
        <dbReference type="SAM" id="SignalP"/>
    </source>
</evidence>
<feature type="domain" description="Tectonic-1-3" evidence="6">
    <location>
        <begin position="371"/>
        <end position="555"/>
    </location>
</feature>
<dbReference type="InterPro" id="IPR040354">
    <property type="entry name" value="TCTN1-3"/>
</dbReference>
<evidence type="ECO:0000259" key="7">
    <source>
        <dbReference type="Pfam" id="PF25752"/>
    </source>
</evidence>
<evidence type="ECO:0000256" key="4">
    <source>
        <dbReference type="ARBA" id="ARBA00023180"/>
    </source>
</evidence>
<dbReference type="PANTHER" id="PTHR14611">
    <property type="entry name" value="TECTONIC FAMILY MEMBER"/>
    <property type="match status" value="1"/>
</dbReference>
<feature type="chain" id="PRO_5046340056" description="Tectonic domain-containing protein" evidence="5">
    <location>
        <begin position="29"/>
        <end position="626"/>
    </location>
</feature>
<dbReference type="Pfam" id="PF25752">
    <property type="entry name" value="DUF1619_N"/>
    <property type="match status" value="1"/>
</dbReference>
<dbReference type="PANTHER" id="PTHR14611:SF2">
    <property type="entry name" value="TECTONIC"/>
    <property type="match status" value="1"/>
</dbReference>
<sequence>MAHSSCISPVSISCLLLYTLVYIRTGSTQLAADIRQPPVAVDWPNVITTQPLTNWNRDIGTCECDISPEACDANCCCDTDCNTSDQLGYFTGCASPPSAVARQSLPFCSQYLTAINWKSKVGASVYRSSGGALCVVFVNSAVTGHFFQDPGRFVQDATFNSQFALAAYPASLTAYDQDRSYLGTQAYRLGDPIQVFFPTVASNGFMSLPIASSGSLCNDNTPAQFMVSRSESCSRVIANVSAACSAGSVFHSAYYTTGFQIAVDPSSSGTYISPTTNSITCTDAVTGLRIACASASNTPLLTSSLCSQMVTQVTYTFIYTTTPGTQVTGLLIDIVLGSYTIGVGVTIQQTYTTKFATSIASAQTSKLVRSGTPGYQIGSPVLAGTSIQSGASTAITYTPDVQFGLTLPIEVSPSRSGGSVQCPSTSDYVHRAAVTFGETSVYGCTLRIDRATLNSGCAGLRLRVYTLQTLTAAAITHVGMFGNASVNNIYDWIPVINNLPAVLTGSVPVADTTGTCSSLLTDFGIQVLYTHYGATDHPQRAIVGVRYTYTAGKFQWRCLTPQDCVDPTVYGAPAVAGGVSNSLQAFRIRSSVSFVRVSGVGTALFSPPAPRIAAQLPSDIWYPFNL</sequence>
<keyword evidence="9" id="KW-1185">Reference proteome</keyword>
<reference evidence="8 9" key="1">
    <citation type="submission" date="2021-02" db="EMBL/GenBank/DDBJ databases">
        <title>Variation within the Batrachochytrium salamandrivorans European outbreak.</title>
        <authorList>
            <person name="Kelly M."/>
            <person name="Pasmans F."/>
            <person name="Shea T.P."/>
            <person name="Munoz J.F."/>
            <person name="Carranza S."/>
            <person name="Cuomo C.A."/>
            <person name="Martel A."/>
        </authorList>
    </citation>
    <scope>NUCLEOTIDE SEQUENCE [LARGE SCALE GENOMIC DNA]</scope>
    <source>
        <strain evidence="8 9">AMFP18/2</strain>
    </source>
</reference>
<feature type="signal peptide" evidence="5">
    <location>
        <begin position="1"/>
        <end position="28"/>
    </location>
</feature>
<keyword evidence="2 5" id="KW-0732">Signal</keyword>
<comment type="caution">
    <text evidence="8">The sequence shown here is derived from an EMBL/GenBank/DDBJ whole genome shotgun (WGS) entry which is preliminary data.</text>
</comment>
<proteinExistence type="inferred from homology"/>
<feature type="domain" description="Tectonic-1-3" evidence="6">
    <location>
        <begin position="186"/>
        <end position="356"/>
    </location>
</feature>
<keyword evidence="4" id="KW-0325">Glycoprotein</keyword>
<evidence type="ECO:0000256" key="3">
    <source>
        <dbReference type="ARBA" id="ARBA00022794"/>
    </source>
</evidence>
<dbReference type="Proteomes" id="UP001648503">
    <property type="component" value="Unassembled WGS sequence"/>
</dbReference>
<organism evidence="8 9">
    <name type="scientific">Batrachochytrium salamandrivorans</name>
    <dbReference type="NCBI Taxonomy" id="1357716"/>
    <lineage>
        <taxon>Eukaryota</taxon>
        <taxon>Fungi</taxon>
        <taxon>Fungi incertae sedis</taxon>
        <taxon>Chytridiomycota</taxon>
        <taxon>Chytridiomycota incertae sedis</taxon>
        <taxon>Chytridiomycetes</taxon>
        <taxon>Rhizophydiales</taxon>
        <taxon>Rhizophydiales incertae sedis</taxon>
        <taxon>Batrachochytrium</taxon>
    </lineage>
</organism>
<dbReference type="Pfam" id="PF07773">
    <property type="entry name" value="TCTN_DUF1619"/>
    <property type="match status" value="2"/>
</dbReference>
<accession>A0ABQ8FIV4</accession>
<evidence type="ECO:0000313" key="9">
    <source>
        <dbReference type="Proteomes" id="UP001648503"/>
    </source>
</evidence>